<dbReference type="PANTHER" id="PTHR45784">
    <property type="entry name" value="C-TYPE LECTIN DOMAIN FAMILY 20 MEMBER A-RELATED"/>
    <property type="match status" value="1"/>
</dbReference>
<reference evidence="3" key="2">
    <citation type="submission" date="2025-09" db="UniProtKB">
        <authorList>
            <consortium name="Ensembl"/>
        </authorList>
    </citation>
    <scope>IDENTIFICATION</scope>
</reference>
<protein>
    <recommendedName>
        <fullName evidence="2">C-type lectin domain-containing protein</fullName>
    </recommendedName>
</protein>
<dbReference type="Ensembl" id="ENSLBET00000028678.1">
    <property type="protein sequence ID" value="ENSLBEP00000027368.1"/>
    <property type="gene ID" value="ENSLBEG00000020779.1"/>
</dbReference>
<dbReference type="PANTHER" id="PTHR45784:SF3">
    <property type="entry name" value="C-TYPE LECTIN DOMAIN FAMILY 4 MEMBER K-LIKE-RELATED"/>
    <property type="match status" value="1"/>
</dbReference>
<dbReference type="STRING" id="56723.ENSLBEP00000027368"/>
<reference evidence="3" key="1">
    <citation type="submission" date="2025-08" db="UniProtKB">
        <authorList>
            <consortium name="Ensembl"/>
        </authorList>
    </citation>
    <scope>IDENTIFICATION</scope>
</reference>
<accession>A0A3Q3G8T9</accession>
<dbReference type="InterPro" id="IPR018378">
    <property type="entry name" value="C-type_lectin_CS"/>
</dbReference>
<dbReference type="InParanoid" id="A0A3Q3G8T9"/>
<keyword evidence="1" id="KW-1015">Disulfide bond</keyword>
<dbReference type="PROSITE" id="PS00615">
    <property type="entry name" value="C_TYPE_LECTIN_1"/>
    <property type="match status" value="1"/>
</dbReference>
<sequence>MLFTFYTSAATRRQPVVNSNRCKFSVALCERTLMKGTNVTFVLISTSLTWTDAQGYCREFYTDLASVRNMEENQKIKRLIPFLQSAWLGLSRESWKWSDGSDLTFPYWNWGEPNRFFSEESCVAANFKAGGRWEDWPCHWERSYICYTSGE</sequence>
<dbReference type="SMART" id="SM00034">
    <property type="entry name" value="CLECT"/>
    <property type="match status" value="1"/>
</dbReference>
<dbReference type="GeneTree" id="ENSGT00940000163911"/>
<dbReference type="PROSITE" id="PS50041">
    <property type="entry name" value="C_TYPE_LECTIN_2"/>
    <property type="match status" value="1"/>
</dbReference>
<dbReference type="SUPFAM" id="SSF56436">
    <property type="entry name" value="C-type lectin-like"/>
    <property type="match status" value="1"/>
</dbReference>
<dbReference type="InterPro" id="IPR016186">
    <property type="entry name" value="C-type_lectin-like/link_sf"/>
</dbReference>
<proteinExistence type="predicted"/>
<dbReference type="Gene3D" id="3.10.100.10">
    <property type="entry name" value="Mannose-Binding Protein A, subunit A"/>
    <property type="match status" value="1"/>
</dbReference>
<dbReference type="Pfam" id="PF00059">
    <property type="entry name" value="Lectin_C"/>
    <property type="match status" value="1"/>
</dbReference>
<evidence type="ECO:0000313" key="4">
    <source>
        <dbReference type="Proteomes" id="UP000261660"/>
    </source>
</evidence>
<evidence type="ECO:0000256" key="1">
    <source>
        <dbReference type="ARBA" id="ARBA00023157"/>
    </source>
</evidence>
<evidence type="ECO:0000259" key="2">
    <source>
        <dbReference type="PROSITE" id="PS50041"/>
    </source>
</evidence>
<dbReference type="InterPro" id="IPR001304">
    <property type="entry name" value="C-type_lectin-like"/>
</dbReference>
<evidence type="ECO:0000313" key="3">
    <source>
        <dbReference type="Ensembl" id="ENSLBEP00000027368.1"/>
    </source>
</evidence>
<dbReference type="AlphaFoldDB" id="A0A3Q3G8T9"/>
<feature type="domain" description="C-type lectin" evidence="2">
    <location>
        <begin position="41"/>
        <end position="147"/>
    </location>
</feature>
<organism evidence="3 4">
    <name type="scientific">Labrus bergylta</name>
    <name type="common">ballan wrasse</name>
    <dbReference type="NCBI Taxonomy" id="56723"/>
    <lineage>
        <taxon>Eukaryota</taxon>
        <taxon>Metazoa</taxon>
        <taxon>Chordata</taxon>
        <taxon>Craniata</taxon>
        <taxon>Vertebrata</taxon>
        <taxon>Euteleostomi</taxon>
        <taxon>Actinopterygii</taxon>
        <taxon>Neopterygii</taxon>
        <taxon>Teleostei</taxon>
        <taxon>Neoteleostei</taxon>
        <taxon>Acanthomorphata</taxon>
        <taxon>Eupercaria</taxon>
        <taxon>Labriformes</taxon>
        <taxon>Labridae</taxon>
        <taxon>Labrus</taxon>
    </lineage>
</organism>
<name>A0A3Q3G8T9_9LABR</name>
<dbReference type="InterPro" id="IPR016187">
    <property type="entry name" value="CTDL_fold"/>
</dbReference>
<dbReference type="Proteomes" id="UP000261660">
    <property type="component" value="Unplaced"/>
</dbReference>
<keyword evidence="4" id="KW-1185">Reference proteome</keyword>
<dbReference type="FunCoup" id="A0A3Q3G8T9">
    <property type="interactions" value="10"/>
</dbReference>